<reference evidence="1 2" key="1">
    <citation type="submission" date="2017-08" db="EMBL/GenBank/DDBJ databases">
        <title>Infants hospitalized years apart are colonized by the same room-sourced microbial strains.</title>
        <authorList>
            <person name="Brooks B."/>
            <person name="Olm M.R."/>
            <person name="Firek B.A."/>
            <person name="Baker R."/>
            <person name="Thomas B.C."/>
            <person name="Morowitz M.J."/>
            <person name="Banfield J.F."/>
        </authorList>
    </citation>
    <scope>NUCLEOTIDE SEQUENCE [LARGE SCALE GENOMIC DNA]</scope>
    <source>
        <strain evidence="1">S2_005_001_R2_27</strain>
    </source>
</reference>
<dbReference type="EMBL" id="QFQD01000057">
    <property type="protein sequence ID" value="PZQ80731.1"/>
    <property type="molecule type" value="Genomic_DNA"/>
</dbReference>
<comment type="caution">
    <text evidence="1">The sequence shown here is derived from an EMBL/GenBank/DDBJ whole genome shotgun (WGS) entry which is preliminary data.</text>
</comment>
<dbReference type="AlphaFoldDB" id="A0A2W5QQ07"/>
<dbReference type="Proteomes" id="UP000248887">
    <property type="component" value="Unassembled WGS sequence"/>
</dbReference>
<proteinExistence type="predicted"/>
<evidence type="ECO:0000313" key="1">
    <source>
        <dbReference type="EMBL" id="PZQ80731.1"/>
    </source>
</evidence>
<evidence type="ECO:0000313" key="2">
    <source>
        <dbReference type="Proteomes" id="UP000248887"/>
    </source>
</evidence>
<name>A0A2W5QQ07_ANCNO</name>
<accession>A0A2W5QQ07</accession>
<sequence length="99" mass="10465">MTQSERPNLSIVDEATVLSGGSHSYARGEETPSPLSWVEAGQRRQIADALTAIMVQAESVRRNSAGSQANEAAVASSCEHIVECAKRAWALLAEPATLA</sequence>
<gene>
    <name evidence="1" type="ORF">DI549_15970</name>
</gene>
<organism evidence="1 2">
    <name type="scientific">Ancylobacter novellus</name>
    <name type="common">Thiobacillus novellus</name>
    <dbReference type="NCBI Taxonomy" id="921"/>
    <lineage>
        <taxon>Bacteria</taxon>
        <taxon>Pseudomonadati</taxon>
        <taxon>Pseudomonadota</taxon>
        <taxon>Alphaproteobacteria</taxon>
        <taxon>Hyphomicrobiales</taxon>
        <taxon>Xanthobacteraceae</taxon>
        <taxon>Ancylobacter</taxon>
    </lineage>
</organism>
<protein>
    <submittedName>
        <fullName evidence="1">Uncharacterized protein</fullName>
    </submittedName>
</protein>